<reference evidence="1 2" key="1">
    <citation type="submission" date="2015-02" db="EMBL/GenBank/DDBJ databases">
        <authorList>
            <person name="Chooi Y.-H."/>
        </authorList>
    </citation>
    <scope>NUCLEOTIDE SEQUENCE [LARGE SCALE GENOMIC DNA]</scope>
    <source>
        <strain evidence="1">E3</strain>
    </source>
</reference>
<dbReference type="Proteomes" id="UP000039324">
    <property type="component" value="Unassembled WGS sequence"/>
</dbReference>
<gene>
    <name evidence="1" type="ORF">PBRA_000694</name>
</gene>
<name>A0A0G4IQC5_PLABS</name>
<evidence type="ECO:0000313" key="2">
    <source>
        <dbReference type="Proteomes" id="UP000039324"/>
    </source>
</evidence>
<sequence>LRRLVIRFRRPHIRRPPQIHCRQLNIKCRTTALPSESPDVRRLPCNSKHRTGTPCGAFGPFGAFSALMLCTTTCCDCDVVVPDDCALPDAIELLETATGGIDTGRPVVALVPSALCSGLMDYLEHVRECAVDVSPIQSSSLEELSIHMAECVNMAEVVNRICLALKKWADDVGGLASSHVMVAIARNADGTAAMRPSGRPVCRSEIRFAYWKQWPPLRERGPPYAGELRAPDIWGDVFWHDVSVDRLRVMRRGADLARYGHASTEIVAIGLPDIESYRPDPGHYVGNVTRRVSQPDPTPYDFHHPVAEPPYLLYWRTPLHPPEVHTMSSPSAFLQTAAGFQLDFSDVLDELRLLATD</sequence>
<dbReference type="AlphaFoldDB" id="A0A0G4IQC5"/>
<keyword evidence="2" id="KW-1185">Reference proteome</keyword>
<proteinExistence type="predicted"/>
<protein>
    <submittedName>
        <fullName evidence="1">Uncharacterized protein</fullName>
    </submittedName>
</protein>
<organism evidence="1 2">
    <name type="scientific">Plasmodiophora brassicae</name>
    <name type="common">Clubroot disease agent</name>
    <dbReference type="NCBI Taxonomy" id="37360"/>
    <lineage>
        <taxon>Eukaryota</taxon>
        <taxon>Sar</taxon>
        <taxon>Rhizaria</taxon>
        <taxon>Endomyxa</taxon>
        <taxon>Phytomyxea</taxon>
        <taxon>Plasmodiophorida</taxon>
        <taxon>Plasmodiophoridae</taxon>
        <taxon>Plasmodiophora</taxon>
    </lineage>
</organism>
<evidence type="ECO:0000313" key="1">
    <source>
        <dbReference type="EMBL" id="CEO97349.1"/>
    </source>
</evidence>
<feature type="non-terminal residue" evidence="1">
    <location>
        <position position="1"/>
    </location>
</feature>
<dbReference type="EMBL" id="CDSF01000079">
    <property type="protein sequence ID" value="CEO97349.1"/>
    <property type="molecule type" value="Genomic_DNA"/>
</dbReference>
<accession>A0A0G4IQC5</accession>